<evidence type="ECO:0000313" key="2">
    <source>
        <dbReference type="Proteomes" id="UP001056778"/>
    </source>
</evidence>
<keyword evidence="2" id="KW-1185">Reference proteome</keyword>
<comment type="caution">
    <text evidence="1">The sequence shown here is derived from an EMBL/GenBank/DDBJ whole genome shotgun (WGS) entry which is preliminary data.</text>
</comment>
<accession>A0ACB9SJL7</accession>
<dbReference type="Proteomes" id="UP001056778">
    <property type="component" value="Chromosome 9"/>
</dbReference>
<protein>
    <submittedName>
        <fullName evidence="1">Uncharacterized protein</fullName>
    </submittedName>
</protein>
<proteinExistence type="predicted"/>
<name>A0ACB9SJL7_HOLOL</name>
<dbReference type="EMBL" id="CM043023">
    <property type="protein sequence ID" value="KAI4454998.1"/>
    <property type="molecule type" value="Genomic_DNA"/>
</dbReference>
<organism evidence="1 2">
    <name type="scientific">Holotrichia oblita</name>
    <name type="common">Chafer beetle</name>
    <dbReference type="NCBI Taxonomy" id="644536"/>
    <lineage>
        <taxon>Eukaryota</taxon>
        <taxon>Metazoa</taxon>
        <taxon>Ecdysozoa</taxon>
        <taxon>Arthropoda</taxon>
        <taxon>Hexapoda</taxon>
        <taxon>Insecta</taxon>
        <taxon>Pterygota</taxon>
        <taxon>Neoptera</taxon>
        <taxon>Endopterygota</taxon>
        <taxon>Coleoptera</taxon>
        <taxon>Polyphaga</taxon>
        <taxon>Scarabaeiformia</taxon>
        <taxon>Scarabaeidae</taxon>
        <taxon>Melolonthinae</taxon>
        <taxon>Holotrichia</taxon>
    </lineage>
</organism>
<sequence>MPSCFTCTQSVNQKSPGLQCNGRCNQFYHAKCVNLTKSDLGSLLLPGSLWMCPQCRPTIDPDSSNIFDGQQSSRSDTDATTAMLIDIKKQLEALAANYTDIKQTIDNISTKFDVLDQIQAENIQLKTAVVDLSHRIDSLEQYYNNRN</sequence>
<evidence type="ECO:0000313" key="1">
    <source>
        <dbReference type="EMBL" id="KAI4454998.1"/>
    </source>
</evidence>
<reference evidence="1" key="1">
    <citation type="submission" date="2022-04" db="EMBL/GenBank/DDBJ databases">
        <title>Chromosome-scale genome assembly of Holotrichia oblita Faldermann.</title>
        <authorList>
            <person name="Rongchong L."/>
        </authorList>
    </citation>
    <scope>NUCLEOTIDE SEQUENCE</scope>
    <source>
        <strain evidence="1">81SQS9</strain>
    </source>
</reference>
<gene>
    <name evidence="1" type="ORF">MML48_9g00003293</name>
</gene>